<dbReference type="RefSeq" id="XP_045951884.1">
    <property type="nucleotide sequence ID" value="XM_046104177.1"/>
</dbReference>
<dbReference type="Proteomes" id="UP000758603">
    <property type="component" value="Unassembled WGS sequence"/>
</dbReference>
<dbReference type="Gene3D" id="2.40.160.20">
    <property type="match status" value="1"/>
</dbReference>
<keyword evidence="2" id="KW-1185">Reference proteome</keyword>
<name>A0A9P8RLB2_9PEZI</name>
<organism evidence="1 2">
    <name type="scientific">Truncatella angustata</name>
    <dbReference type="NCBI Taxonomy" id="152316"/>
    <lineage>
        <taxon>Eukaryota</taxon>
        <taxon>Fungi</taxon>
        <taxon>Dikarya</taxon>
        <taxon>Ascomycota</taxon>
        <taxon>Pezizomycotina</taxon>
        <taxon>Sordariomycetes</taxon>
        <taxon>Xylariomycetidae</taxon>
        <taxon>Amphisphaeriales</taxon>
        <taxon>Sporocadaceae</taxon>
        <taxon>Truncatella</taxon>
    </lineage>
</organism>
<reference evidence="1" key="1">
    <citation type="journal article" date="2021" name="Nat. Commun.">
        <title>Genetic determinants of endophytism in the Arabidopsis root mycobiome.</title>
        <authorList>
            <person name="Mesny F."/>
            <person name="Miyauchi S."/>
            <person name="Thiergart T."/>
            <person name="Pickel B."/>
            <person name="Atanasova L."/>
            <person name="Karlsson M."/>
            <person name="Huettel B."/>
            <person name="Barry K.W."/>
            <person name="Haridas S."/>
            <person name="Chen C."/>
            <person name="Bauer D."/>
            <person name="Andreopoulos W."/>
            <person name="Pangilinan J."/>
            <person name="LaButti K."/>
            <person name="Riley R."/>
            <person name="Lipzen A."/>
            <person name="Clum A."/>
            <person name="Drula E."/>
            <person name="Henrissat B."/>
            <person name="Kohler A."/>
            <person name="Grigoriev I.V."/>
            <person name="Martin F.M."/>
            <person name="Hacquard S."/>
        </authorList>
    </citation>
    <scope>NUCLEOTIDE SEQUENCE</scope>
    <source>
        <strain evidence="1">MPI-SDFR-AT-0073</strain>
    </source>
</reference>
<gene>
    <name evidence="1" type="ORF">BKA67DRAFT_584867</name>
</gene>
<evidence type="ECO:0000313" key="1">
    <source>
        <dbReference type="EMBL" id="KAH6645370.1"/>
    </source>
</evidence>
<dbReference type="EMBL" id="JAGPXC010000011">
    <property type="protein sequence ID" value="KAH6645370.1"/>
    <property type="molecule type" value="Genomic_DNA"/>
</dbReference>
<dbReference type="AlphaFoldDB" id="A0A9P8RLB2"/>
<dbReference type="OrthoDB" id="2544694at2759"/>
<dbReference type="Pfam" id="PF11578">
    <property type="entry name" value="DUF3237"/>
    <property type="match status" value="1"/>
</dbReference>
<protein>
    <submittedName>
        <fullName evidence="1">Uncharacterized protein</fullName>
    </submittedName>
</protein>
<evidence type="ECO:0000313" key="2">
    <source>
        <dbReference type="Proteomes" id="UP000758603"/>
    </source>
</evidence>
<dbReference type="GeneID" id="70133068"/>
<sequence length="175" mass="18821">MTAELQGFAALKPAIISKVNVDVTKIHPFGVASNGSKLTHFECPSGTIESVPGFEPAFKANITFGGDWFSLDADGQHGRVDFKGIARTEEGHEIDVRVYGIVKMGPEASKVFNLQPDMATVPFGWITAKAEYIVSDPKLKFLESSILVGNVRAVIDANGVTIENRQSIVLATTAE</sequence>
<comment type="caution">
    <text evidence="1">The sequence shown here is derived from an EMBL/GenBank/DDBJ whole genome shotgun (WGS) entry which is preliminary data.</text>
</comment>
<proteinExistence type="predicted"/>
<accession>A0A9P8RLB2</accession>